<protein>
    <submittedName>
        <fullName evidence="2">Uncharacterized protein</fullName>
    </submittedName>
</protein>
<organism evidence="2 3">
    <name type="scientific">Lacticaseibacillus suilingensis</name>
    <dbReference type="NCBI Taxonomy" id="2799577"/>
    <lineage>
        <taxon>Bacteria</taxon>
        <taxon>Bacillati</taxon>
        <taxon>Bacillota</taxon>
        <taxon>Bacilli</taxon>
        <taxon>Lactobacillales</taxon>
        <taxon>Lactobacillaceae</taxon>
        <taxon>Lacticaseibacillus</taxon>
    </lineage>
</organism>
<evidence type="ECO:0000256" key="1">
    <source>
        <dbReference type="SAM" id="Phobius"/>
    </source>
</evidence>
<comment type="caution">
    <text evidence="2">The sequence shown here is derived from an EMBL/GenBank/DDBJ whole genome shotgun (WGS) entry which is preliminary data.</text>
</comment>
<dbReference type="Proteomes" id="UP001597199">
    <property type="component" value="Unassembled WGS sequence"/>
</dbReference>
<feature type="transmembrane region" description="Helical" evidence="1">
    <location>
        <begin position="43"/>
        <end position="60"/>
    </location>
</feature>
<keyword evidence="3" id="KW-1185">Reference proteome</keyword>
<keyword evidence="1" id="KW-1133">Transmembrane helix</keyword>
<evidence type="ECO:0000313" key="2">
    <source>
        <dbReference type="EMBL" id="MFD1398019.1"/>
    </source>
</evidence>
<keyword evidence="1" id="KW-0472">Membrane</keyword>
<accession>A0ABW4BCH2</accession>
<dbReference type="EMBL" id="JBHTOA010000015">
    <property type="protein sequence ID" value="MFD1398019.1"/>
    <property type="molecule type" value="Genomic_DNA"/>
</dbReference>
<feature type="transmembrane region" description="Helical" evidence="1">
    <location>
        <begin position="105"/>
        <end position="124"/>
    </location>
</feature>
<feature type="transmembrane region" description="Helical" evidence="1">
    <location>
        <begin position="80"/>
        <end position="99"/>
    </location>
</feature>
<gene>
    <name evidence="2" type="ORF">ACFQ41_01700</name>
</gene>
<evidence type="ECO:0000313" key="3">
    <source>
        <dbReference type="Proteomes" id="UP001597199"/>
    </source>
</evidence>
<name>A0ABW4BCH2_9LACO</name>
<sequence length="137" mass="14629">MKQVVVGLSAVLALLMIGMVPLGAMIAVQLGVLSWLGYAWRAAFWYMVVANGAAFGLGLFTDGFSKALMRIQPTWGRQQLVMLGLDLGLNAAVYAVVAWGFQLQLTASLIWLLAAVGTLVAWLIELGMTKITGEAEA</sequence>
<proteinExistence type="predicted"/>
<dbReference type="RefSeq" id="WP_204118578.1">
    <property type="nucleotide sequence ID" value="NZ_BOLV01000006.1"/>
</dbReference>
<keyword evidence="1" id="KW-0812">Transmembrane</keyword>
<reference evidence="3" key="1">
    <citation type="journal article" date="2019" name="Int. J. Syst. Evol. Microbiol.">
        <title>The Global Catalogue of Microorganisms (GCM) 10K type strain sequencing project: providing services to taxonomists for standard genome sequencing and annotation.</title>
        <authorList>
            <consortium name="The Broad Institute Genomics Platform"/>
            <consortium name="The Broad Institute Genome Sequencing Center for Infectious Disease"/>
            <person name="Wu L."/>
            <person name="Ma J."/>
        </authorList>
    </citation>
    <scope>NUCLEOTIDE SEQUENCE [LARGE SCALE GENOMIC DNA]</scope>
    <source>
        <strain evidence="3">CCM 9110</strain>
    </source>
</reference>